<dbReference type="InterPro" id="IPR018193">
    <property type="entry name" value="Glyc_kinase_flavodox-like_fold"/>
</dbReference>
<proteinExistence type="inferred from homology"/>
<dbReference type="PIRSF" id="PIRSF006078">
    <property type="entry name" value="GlxK"/>
    <property type="match status" value="1"/>
</dbReference>
<evidence type="ECO:0000256" key="3">
    <source>
        <dbReference type="ARBA" id="ARBA00022777"/>
    </source>
</evidence>
<evidence type="ECO:0000256" key="2">
    <source>
        <dbReference type="ARBA" id="ARBA00022679"/>
    </source>
</evidence>
<dbReference type="GO" id="GO:0008887">
    <property type="term" value="F:glycerate kinase activity"/>
    <property type="evidence" value="ECO:0007669"/>
    <property type="project" value="UniProtKB-UniRule"/>
</dbReference>
<dbReference type="InterPro" id="IPR018197">
    <property type="entry name" value="Glycerate_kinase_RE-like"/>
</dbReference>
<organism evidence="5 6">
    <name type="scientific">Zeaxanthinibacter enoshimensis</name>
    <dbReference type="NCBI Taxonomy" id="392009"/>
    <lineage>
        <taxon>Bacteria</taxon>
        <taxon>Pseudomonadati</taxon>
        <taxon>Bacteroidota</taxon>
        <taxon>Flavobacteriia</taxon>
        <taxon>Flavobacteriales</taxon>
        <taxon>Flavobacteriaceae</taxon>
        <taxon>Zeaxanthinibacter</taxon>
    </lineage>
</organism>
<reference evidence="5 6" key="1">
    <citation type="submission" date="2019-03" db="EMBL/GenBank/DDBJ databases">
        <title>Genomic Encyclopedia of Archaeal and Bacterial Type Strains, Phase II (KMG-II): from individual species to whole genera.</title>
        <authorList>
            <person name="Goeker M."/>
        </authorList>
    </citation>
    <scope>NUCLEOTIDE SEQUENCE [LARGE SCALE GENOMIC DNA]</scope>
    <source>
        <strain evidence="5 6">DSM 18435</strain>
    </source>
</reference>
<dbReference type="InterPro" id="IPR004381">
    <property type="entry name" value="Glycerate_kinase"/>
</dbReference>
<dbReference type="PANTHER" id="PTHR21599">
    <property type="entry name" value="GLYCERATE KINASE"/>
    <property type="match status" value="1"/>
</dbReference>
<dbReference type="EMBL" id="SNYI01000002">
    <property type="protein sequence ID" value="TDQ31058.1"/>
    <property type="molecule type" value="Genomic_DNA"/>
</dbReference>
<dbReference type="SUPFAM" id="SSF110738">
    <property type="entry name" value="Glycerate kinase I"/>
    <property type="match status" value="1"/>
</dbReference>
<dbReference type="GO" id="GO:0031388">
    <property type="term" value="P:organic acid phosphorylation"/>
    <property type="evidence" value="ECO:0007669"/>
    <property type="project" value="UniProtKB-UniRule"/>
</dbReference>
<accession>A0A4R6TMH8</accession>
<dbReference type="Proteomes" id="UP000295468">
    <property type="component" value="Unassembled WGS sequence"/>
</dbReference>
<sequence>MKFVIAPDKYKGSLTAFQICDAVEKGIRLVFRDAEITRLPLADGGDGTIEVVRYYLKGEKISLSVSDPLFRPVQASYLYSAKAQTAYIEMAEASGLKLLEEHEKNCLLTTTAGTGELLLDAMDKGARKIILGIGGSATNDAGMGMATVLGYRFLDTQGKELDPIGANMEQVAEIDTSSVHPRLRTVTIQVACDVTNPFYGKDGAAYVYAAQKGATDKEIVQLDKGLRNFASVLKTTFDVEIQEIPGSGAAGGMGAASLVFLNAELKSGINLVKELAGFDEKIRGADWIITGEGKLDEQTLAGKTISGVVTSAKKYNTPVAAFCGALKISIEHQESIGLTYAVSILQETGGLEEALLSSEQNLVHAVYNWANLLRHT</sequence>
<dbReference type="InterPro" id="IPR036129">
    <property type="entry name" value="Glycerate_kinase_sf"/>
</dbReference>
<evidence type="ECO:0000313" key="5">
    <source>
        <dbReference type="EMBL" id="TDQ31058.1"/>
    </source>
</evidence>
<keyword evidence="6" id="KW-1185">Reference proteome</keyword>
<name>A0A4R6TMH8_9FLAO</name>
<comment type="caution">
    <text evidence="5">The sequence shown here is derived from an EMBL/GenBank/DDBJ whole genome shotgun (WGS) entry which is preliminary data.</text>
</comment>
<evidence type="ECO:0000256" key="1">
    <source>
        <dbReference type="ARBA" id="ARBA00006284"/>
    </source>
</evidence>
<dbReference type="Pfam" id="PF02595">
    <property type="entry name" value="Gly_kinase"/>
    <property type="match status" value="1"/>
</dbReference>
<evidence type="ECO:0000313" key="6">
    <source>
        <dbReference type="Proteomes" id="UP000295468"/>
    </source>
</evidence>
<dbReference type="Gene3D" id="3.90.1510.10">
    <property type="entry name" value="Glycerate kinase, domain 2"/>
    <property type="match status" value="1"/>
</dbReference>
<gene>
    <name evidence="5" type="ORF">CLV82_1759</name>
</gene>
<evidence type="ECO:0000256" key="4">
    <source>
        <dbReference type="PIRNR" id="PIRNR006078"/>
    </source>
</evidence>
<dbReference type="OrthoDB" id="9774290at2"/>
<dbReference type="PANTHER" id="PTHR21599:SF0">
    <property type="entry name" value="GLYCERATE KINASE"/>
    <property type="match status" value="1"/>
</dbReference>
<dbReference type="AlphaFoldDB" id="A0A4R6TMH8"/>
<dbReference type="NCBIfam" id="TIGR00045">
    <property type="entry name" value="glycerate kinase"/>
    <property type="match status" value="1"/>
</dbReference>
<keyword evidence="3 4" id="KW-0418">Kinase</keyword>
<dbReference type="RefSeq" id="WP_133643915.1">
    <property type="nucleotide sequence ID" value="NZ_SNYI01000002.1"/>
</dbReference>
<dbReference type="Gene3D" id="3.40.50.10350">
    <property type="entry name" value="Glycerate kinase, domain 1"/>
    <property type="match status" value="1"/>
</dbReference>
<comment type="similarity">
    <text evidence="1 4">Belongs to the glycerate kinase type-1 family.</text>
</comment>
<keyword evidence="2 4" id="KW-0808">Transferase</keyword>
<protein>
    <submittedName>
        <fullName evidence="5">Glycerate kinase</fullName>
    </submittedName>
</protein>